<dbReference type="PANTHER" id="PTHR31061">
    <property type="entry name" value="LD22376P"/>
    <property type="match status" value="1"/>
</dbReference>
<comment type="caution">
    <text evidence="2">The sequence shown here is derived from an EMBL/GenBank/DDBJ whole genome shotgun (WGS) entry which is preliminary data.</text>
</comment>
<reference evidence="2" key="1">
    <citation type="journal article" date="2018" name="DNA Res.">
        <title>Multiple hybrid de novo genome assembly of finger millet, an orphan allotetraploid crop.</title>
        <authorList>
            <person name="Hatakeyama M."/>
            <person name="Aluri S."/>
            <person name="Balachadran M.T."/>
            <person name="Sivarajan S.R."/>
            <person name="Patrignani A."/>
            <person name="Gruter S."/>
            <person name="Poveda L."/>
            <person name="Shimizu-Inatsugi R."/>
            <person name="Baeten J."/>
            <person name="Francoijs K.J."/>
            <person name="Nataraja K.N."/>
            <person name="Reddy Y.A.N."/>
            <person name="Phadnis S."/>
            <person name="Ravikumar R.L."/>
            <person name="Schlapbach R."/>
            <person name="Sreeman S.M."/>
            <person name="Shimizu K.K."/>
        </authorList>
    </citation>
    <scope>NUCLEOTIDE SEQUENCE</scope>
</reference>
<accession>A0AAV5ES32</accession>
<dbReference type="EMBL" id="BQKI01000078">
    <property type="protein sequence ID" value="GJN25431.1"/>
    <property type="molecule type" value="Genomic_DNA"/>
</dbReference>
<feature type="transmembrane region" description="Helical" evidence="1">
    <location>
        <begin position="89"/>
        <end position="110"/>
    </location>
</feature>
<evidence type="ECO:0000313" key="3">
    <source>
        <dbReference type="Proteomes" id="UP001054889"/>
    </source>
</evidence>
<keyword evidence="3" id="KW-1185">Reference proteome</keyword>
<evidence type="ECO:0000256" key="1">
    <source>
        <dbReference type="SAM" id="Phobius"/>
    </source>
</evidence>
<organism evidence="2 3">
    <name type="scientific">Eleusine coracana subsp. coracana</name>
    <dbReference type="NCBI Taxonomy" id="191504"/>
    <lineage>
        <taxon>Eukaryota</taxon>
        <taxon>Viridiplantae</taxon>
        <taxon>Streptophyta</taxon>
        <taxon>Embryophyta</taxon>
        <taxon>Tracheophyta</taxon>
        <taxon>Spermatophyta</taxon>
        <taxon>Magnoliopsida</taxon>
        <taxon>Liliopsida</taxon>
        <taxon>Poales</taxon>
        <taxon>Poaceae</taxon>
        <taxon>PACMAD clade</taxon>
        <taxon>Chloridoideae</taxon>
        <taxon>Cynodonteae</taxon>
        <taxon>Eleusininae</taxon>
        <taxon>Eleusine</taxon>
    </lineage>
</organism>
<reference evidence="2" key="2">
    <citation type="submission" date="2021-12" db="EMBL/GenBank/DDBJ databases">
        <title>Resequencing data analysis of finger millet.</title>
        <authorList>
            <person name="Hatakeyama M."/>
            <person name="Aluri S."/>
            <person name="Balachadran M.T."/>
            <person name="Sivarajan S.R."/>
            <person name="Poveda L."/>
            <person name="Shimizu-Inatsugi R."/>
            <person name="Schlapbach R."/>
            <person name="Sreeman S.M."/>
            <person name="Shimizu K.K."/>
        </authorList>
    </citation>
    <scope>NUCLEOTIDE SEQUENCE</scope>
</reference>
<proteinExistence type="predicted"/>
<keyword evidence="1" id="KW-1133">Transmembrane helix</keyword>
<dbReference type="PANTHER" id="PTHR31061:SF27">
    <property type="entry name" value="EXPRESSED PROTEIN"/>
    <property type="match status" value="1"/>
</dbReference>
<name>A0AAV5ES32_ELECO</name>
<sequence>MDIGQLTICSSHFGGPLQQCSINSPRNGPLPSDAPPWCEAPFDPEGLLRCLLGMGGCFEVLYVIPMYIQVDMYGYKKPLFPMEWVGKHALIIFVLVACNIVPILLQGFYWREPHNNLVRHTSS</sequence>
<dbReference type="AlphaFoldDB" id="A0AAV5ES32"/>
<keyword evidence="1" id="KW-0472">Membrane</keyword>
<keyword evidence="1" id="KW-0812">Transmembrane</keyword>
<feature type="transmembrane region" description="Helical" evidence="1">
    <location>
        <begin position="46"/>
        <end position="68"/>
    </location>
</feature>
<evidence type="ECO:0000313" key="2">
    <source>
        <dbReference type="EMBL" id="GJN25431.1"/>
    </source>
</evidence>
<dbReference type="Proteomes" id="UP001054889">
    <property type="component" value="Unassembled WGS sequence"/>
</dbReference>
<gene>
    <name evidence="2" type="primary">gb13258</name>
    <name evidence="2" type="ORF">PR202_gb13258</name>
</gene>
<protein>
    <submittedName>
        <fullName evidence="2">Uncharacterized protein</fullName>
    </submittedName>
</protein>